<evidence type="ECO:0000256" key="2">
    <source>
        <dbReference type="SAM" id="Phobius"/>
    </source>
</evidence>
<keyword evidence="2" id="KW-1133">Transmembrane helix</keyword>
<sequence>MSTATPVPPVPPVPPAPVGPPTLDLGKSGRTPFGRLVTVEWRKMVDTRSGIWLLAITGGLLALVAGLVVLVVGLNDGFFSRCRSSSPSSASSSSPASGVSATR</sequence>
<keyword evidence="4" id="KW-1185">Reference proteome</keyword>
<keyword evidence="2" id="KW-0472">Membrane</keyword>
<organism evidence="3 4">
    <name type="scientific">Nocardioides caeni</name>
    <dbReference type="NCBI Taxonomy" id="574700"/>
    <lineage>
        <taxon>Bacteria</taxon>
        <taxon>Bacillati</taxon>
        <taxon>Actinomycetota</taxon>
        <taxon>Actinomycetes</taxon>
        <taxon>Propionibacteriales</taxon>
        <taxon>Nocardioidaceae</taxon>
        <taxon>Nocardioides</taxon>
    </lineage>
</organism>
<comment type="caution">
    <text evidence="3">The sequence shown here is derived from an EMBL/GenBank/DDBJ whole genome shotgun (WGS) entry which is preliminary data.</text>
</comment>
<feature type="compositionally biased region" description="Pro residues" evidence="1">
    <location>
        <begin position="1"/>
        <end position="20"/>
    </location>
</feature>
<dbReference type="OrthoDB" id="3822725at2"/>
<feature type="region of interest" description="Disordered" evidence="1">
    <location>
        <begin position="82"/>
        <end position="103"/>
    </location>
</feature>
<feature type="compositionally biased region" description="Low complexity" evidence="1">
    <location>
        <begin position="84"/>
        <end position="97"/>
    </location>
</feature>
<proteinExistence type="predicted"/>
<evidence type="ECO:0000313" key="4">
    <source>
        <dbReference type="Proteomes" id="UP000307087"/>
    </source>
</evidence>
<feature type="region of interest" description="Disordered" evidence="1">
    <location>
        <begin position="1"/>
        <end position="30"/>
    </location>
</feature>
<accession>A0A4S8NNF5</accession>
<dbReference type="EMBL" id="STGW01000001">
    <property type="protein sequence ID" value="THV18125.1"/>
    <property type="molecule type" value="Genomic_DNA"/>
</dbReference>
<reference evidence="3 4" key="1">
    <citation type="journal article" date="2009" name="Int. J. Syst. Evol. Microbiol.">
        <title>Nocardioides caeni sp. nov., isolated from wastewater.</title>
        <authorList>
            <person name="Yoon J.H."/>
            <person name="Kang S.J."/>
            <person name="Park S."/>
            <person name="Kim W."/>
            <person name="Oh T.K."/>
        </authorList>
    </citation>
    <scope>NUCLEOTIDE SEQUENCE [LARGE SCALE GENOMIC DNA]</scope>
    <source>
        <strain evidence="3 4">DSM 23134</strain>
    </source>
</reference>
<dbReference type="Proteomes" id="UP000307087">
    <property type="component" value="Unassembled WGS sequence"/>
</dbReference>
<dbReference type="AlphaFoldDB" id="A0A4S8NNF5"/>
<feature type="transmembrane region" description="Helical" evidence="2">
    <location>
        <begin position="51"/>
        <end position="74"/>
    </location>
</feature>
<evidence type="ECO:0000256" key="1">
    <source>
        <dbReference type="SAM" id="MobiDB-lite"/>
    </source>
</evidence>
<name>A0A4S8NNF5_9ACTN</name>
<dbReference type="RefSeq" id="WP_136560840.1">
    <property type="nucleotide sequence ID" value="NZ_STGW01000001.1"/>
</dbReference>
<keyword evidence="2" id="KW-0812">Transmembrane</keyword>
<evidence type="ECO:0000313" key="3">
    <source>
        <dbReference type="EMBL" id="THV18125.1"/>
    </source>
</evidence>
<gene>
    <name evidence="3" type="ORF">E9934_00225</name>
</gene>
<protein>
    <submittedName>
        <fullName evidence="3">Uncharacterized protein</fullName>
    </submittedName>
</protein>